<feature type="domain" description="RmlD-like substrate binding" evidence="1">
    <location>
        <begin position="1"/>
        <end position="279"/>
    </location>
</feature>
<dbReference type="AlphaFoldDB" id="A0A6J7RQE0"/>
<dbReference type="CDD" id="cd05254">
    <property type="entry name" value="dTDP_HR_like_SDR_e"/>
    <property type="match status" value="1"/>
</dbReference>
<evidence type="ECO:0000259" key="1">
    <source>
        <dbReference type="Pfam" id="PF04321"/>
    </source>
</evidence>
<dbReference type="InterPro" id="IPR036291">
    <property type="entry name" value="NAD(P)-bd_dom_sf"/>
</dbReference>
<sequence length="281" mass="29654">MKILVTGAAGQLGTELVSVFERGGHEVVGTTHATLDISQPTAVAECVAGVKPNFIVHAAAWTAVDACESDAEKAFAVNGTATASLVSAAEKVGARVAYVSTDYVFDGSKKSAYVETDAVNPQSVYGASKLAGEQALRDIDLTVRISWVCGFHGANMVKTILRIAAAQPELTFVNDQIGNPTFADDAAGMIATLVEHEQRGIFHVTNQGAVSWYGFAQEVLRAAGLDPSRVLPVLTADLQPPRPAPRPANSVLENAALAQAGFTLLDDFRIPLARLVQRLNQ</sequence>
<name>A0A6J7RQE0_9ZZZZ</name>
<reference evidence="2" key="1">
    <citation type="submission" date="2020-05" db="EMBL/GenBank/DDBJ databases">
        <authorList>
            <person name="Chiriac C."/>
            <person name="Salcher M."/>
            <person name="Ghai R."/>
            <person name="Kavagutti S V."/>
        </authorList>
    </citation>
    <scope>NUCLEOTIDE SEQUENCE</scope>
</reference>
<dbReference type="NCBIfam" id="TIGR01214">
    <property type="entry name" value="rmlD"/>
    <property type="match status" value="1"/>
</dbReference>
<proteinExistence type="predicted"/>
<dbReference type="EMBL" id="CAFBPN010000142">
    <property type="protein sequence ID" value="CAB5031019.1"/>
    <property type="molecule type" value="Genomic_DNA"/>
</dbReference>
<dbReference type="InterPro" id="IPR005913">
    <property type="entry name" value="dTDP_dehydrorham_reduct"/>
</dbReference>
<evidence type="ECO:0000313" key="2">
    <source>
        <dbReference type="EMBL" id="CAB5031019.1"/>
    </source>
</evidence>
<dbReference type="SUPFAM" id="SSF51735">
    <property type="entry name" value="NAD(P)-binding Rossmann-fold domains"/>
    <property type="match status" value="1"/>
</dbReference>
<organism evidence="2">
    <name type="scientific">freshwater metagenome</name>
    <dbReference type="NCBI Taxonomy" id="449393"/>
    <lineage>
        <taxon>unclassified sequences</taxon>
        <taxon>metagenomes</taxon>
        <taxon>ecological metagenomes</taxon>
    </lineage>
</organism>
<dbReference type="Pfam" id="PF04321">
    <property type="entry name" value="RmlD_sub_bind"/>
    <property type="match status" value="1"/>
</dbReference>
<accession>A0A6J7RQE0</accession>
<protein>
    <submittedName>
        <fullName evidence="2">Unannotated protein</fullName>
    </submittedName>
</protein>
<dbReference type="PANTHER" id="PTHR10491:SF4">
    <property type="entry name" value="METHIONINE ADENOSYLTRANSFERASE 2 SUBUNIT BETA"/>
    <property type="match status" value="1"/>
</dbReference>
<gene>
    <name evidence="2" type="ORF">UFOPK4098_01544</name>
</gene>
<dbReference type="InterPro" id="IPR029903">
    <property type="entry name" value="RmlD-like-bd"/>
</dbReference>
<dbReference type="Gene3D" id="3.90.25.10">
    <property type="entry name" value="UDP-galactose 4-epimerase, domain 1"/>
    <property type="match status" value="1"/>
</dbReference>
<dbReference type="Gene3D" id="3.40.50.720">
    <property type="entry name" value="NAD(P)-binding Rossmann-like Domain"/>
    <property type="match status" value="1"/>
</dbReference>
<dbReference type="PANTHER" id="PTHR10491">
    <property type="entry name" value="DTDP-4-DEHYDRORHAMNOSE REDUCTASE"/>
    <property type="match status" value="1"/>
</dbReference>